<evidence type="ECO:0000256" key="1">
    <source>
        <dbReference type="SAM" id="MobiDB-lite"/>
    </source>
</evidence>
<name>A0A200Q0G8_MACCD</name>
<sequence length="123" mass="13826">MAAESWILNGVDDIHVPQDQRTMFITFSQGYPITEGVLRDFFVGSYGEDCIEEIYMQRVAPNKQSMFARVIFRSPSTIDAILDGMERTRITINGRQIYVRRYIKKRNGSPPPPPPGAAGASIS</sequence>
<keyword evidence="3" id="KW-1185">Reference proteome</keyword>
<dbReference type="InterPro" id="IPR035979">
    <property type="entry name" value="RBD_domain_sf"/>
</dbReference>
<gene>
    <name evidence="2" type="ORF">BVC80_8683g2</name>
</gene>
<proteinExistence type="predicted"/>
<dbReference type="Proteomes" id="UP000195402">
    <property type="component" value="Unassembled WGS sequence"/>
</dbReference>
<dbReference type="AlphaFoldDB" id="A0A200Q0G8"/>
<dbReference type="SUPFAM" id="SSF54928">
    <property type="entry name" value="RNA-binding domain, RBD"/>
    <property type="match status" value="1"/>
</dbReference>
<dbReference type="GO" id="GO:0003676">
    <property type="term" value="F:nucleic acid binding"/>
    <property type="evidence" value="ECO:0007669"/>
    <property type="project" value="InterPro"/>
</dbReference>
<dbReference type="InParanoid" id="A0A200Q0G8"/>
<evidence type="ECO:0008006" key="4">
    <source>
        <dbReference type="Google" id="ProtNLM"/>
    </source>
</evidence>
<dbReference type="EMBL" id="MVGT01003458">
    <property type="protein sequence ID" value="OVA03937.1"/>
    <property type="molecule type" value="Genomic_DNA"/>
</dbReference>
<dbReference type="OMA" id="ISIGQHE"/>
<dbReference type="PANTHER" id="PTHR33527">
    <property type="entry name" value="OS07G0274300 PROTEIN"/>
    <property type="match status" value="1"/>
</dbReference>
<evidence type="ECO:0000313" key="2">
    <source>
        <dbReference type="EMBL" id="OVA03937.1"/>
    </source>
</evidence>
<protein>
    <recommendedName>
        <fullName evidence="4">RNA recognition motif domain</fullName>
    </recommendedName>
</protein>
<organism evidence="2 3">
    <name type="scientific">Macleaya cordata</name>
    <name type="common">Five-seeded plume-poppy</name>
    <name type="synonym">Bocconia cordata</name>
    <dbReference type="NCBI Taxonomy" id="56857"/>
    <lineage>
        <taxon>Eukaryota</taxon>
        <taxon>Viridiplantae</taxon>
        <taxon>Streptophyta</taxon>
        <taxon>Embryophyta</taxon>
        <taxon>Tracheophyta</taxon>
        <taxon>Spermatophyta</taxon>
        <taxon>Magnoliopsida</taxon>
        <taxon>Ranunculales</taxon>
        <taxon>Papaveraceae</taxon>
        <taxon>Papaveroideae</taxon>
        <taxon>Macleaya</taxon>
    </lineage>
</organism>
<reference evidence="2 3" key="1">
    <citation type="journal article" date="2017" name="Mol. Plant">
        <title>The Genome of Medicinal Plant Macleaya cordata Provides New Insights into Benzylisoquinoline Alkaloids Metabolism.</title>
        <authorList>
            <person name="Liu X."/>
            <person name="Liu Y."/>
            <person name="Huang P."/>
            <person name="Ma Y."/>
            <person name="Qing Z."/>
            <person name="Tang Q."/>
            <person name="Cao H."/>
            <person name="Cheng P."/>
            <person name="Zheng Y."/>
            <person name="Yuan Z."/>
            <person name="Zhou Y."/>
            <person name="Liu J."/>
            <person name="Tang Z."/>
            <person name="Zhuo Y."/>
            <person name="Zhang Y."/>
            <person name="Yu L."/>
            <person name="Huang J."/>
            <person name="Yang P."/>
            <person name="Peng Q."/>
            <person name="Zhang J."/>
            <person name="Jiang W."/>
            <person name="Zhang Z."/>
            <person name="Lin K."/>
            <person name="Ro D.K."/>
            <person name="Chen X."/>
            <person name="Xiong X."/>
            <person name="Shang Y."/>
            <person name="Huang S."/>
            <person name="Zeng J."/>
        </authorList>
    </citation>
    <scope>NUCLEOTIDE SEQUENCE [LARGE SCALE GENOMIC DNA]</scope>
    <source>
        <strain evidence="3">cv. BLH2017</strain>
        <tissue evidence="2">Root</tissue>
    </source>
</reference>
<dbReference type="PANTHER" id="PTHR33527:SF14">
    <property type="entry name" value="OS07G0274300 PROTEIN"/>
    <property type="match status" value="1"/>
</dbReference>
<dbReference type="OrthoDB" id="1882251at2759"/>
<accession>A0A200Q0G8</accession>
<dbReference type="STRING" id="56857.A0A200Q0G8"/>
<evidence type="ECO:0000313" key="3">
    <source>
        <dbReference type="Proteomes" id="UP000195402"/>
    </source>
</evidence>
<feature type="region of interest" description="Disordered" evidence="1">
    <location>
        <begin position="104"/>
        <end position="123"/>
    </location>
</feature>
<comment type="caution">
    <text evidence="2">The sequence shown here is derived from an EMBL/GenBank/DDBJ whole genome shotgun (WGS) entry which is preliminary data.</text>
</comment>